<reference evidence="12 14" key="1">
    <citation type="journal article" date="2016" name="Plant Dis.">
        <title>Improved production of propionic acid using genome shuffling.</title>
        <authorList>
            <person name="Luna-Flores C.H."/>
            <person name="Palfreyman R.W."/>
            <person name="Kromer J.O."/>
            <person name="Nielsen L.K."/>
            <person name="Marcellin E."/>
        </authorList>
    </citation>
    <scope>NUCLEOTIDE SEQUENCE [LARGE SCALE GENOMIC DNA]</scope>
    <source>
        <strain evidence="12 14">F3E8</strain>
    </source>
</reference>
<dbReference type="PANTHER" id="PTHR37324:SF2">
    <property type="entry name" value="PTS SYSTEM GALACTITOL-SPECIFIC EIIC COMPONENT"/>
    <property type="match status" value="1"/>
</dbReference>
<keyword evidence="7 9" id="KW-1133">Transmembrane helix</keyword>
<evidence type="ECO:0000259" key="10">
    <source>
        <dbReference type="PROSITE" id="PS51104"/>
    </source>
</evidence>
<dbReference type="GeneID" id="88084318"/>
<name>A0A142KI60_9ACTN</name>
<keyword evidence="14" id="KW-1185">Reference proteome</keyword>
<accession>A0A142KI60</accession>
<dbReference type="GO" id="GO:0015577">
    <property type="term" value="F:galactitol transmembrane transporter activity"/>
    <property type="evidence" value="ECO:0007669"/>
    <property type="project" value="InterPro"/>
</dbReference>
<evidence type="ECO:0000256" key="8">
    <source>
        <dbReference type="ARBA" id="ARBA00023136"/>
    </source>
</evidence>
<dbReference type="PIRSF" id="PIRSF006304">
    <property type="entry name" value="GatC"/>
    <property type="match status" value="1"/>
</dbReference>
<gene>
    <name evidence="12" type="ORF">A8L58_11880</name>
    <name evidence="11" type="ORF">AXH35_10440</name>
</gene>
<feature type="transmembrane region" description="Helical" evidence="9">
    <location>
        <begin position="6"/>
        <end position="27"/>
    </location>
</feature>
<feature type="transmembrane region" description="Helical" evidence="9">
    <location>
        <begin position="333"/>
        <end position="353"/>
    </location>
</feature>
<dbReference type="OMA" id="CKRNMFR"/>
<feature type="transmembrane region" description="Helical" evidence="9">
    <location>
        <begin position="178"/>
        <end position="196"/>
    </location>
</feature>
<feature type="transmembrane region" description="Helical" evidence="9">
    <location>
        <begin position="79"/>
        <end position="110"/>
    </location>
</feature>
<dbReference type="GO" id="GO:0009401">
    <property type="term" value="P:phosphoenolpyruvate-dependent sugar phosphotransferase system"/>
    <property type="evidence" value="ECO:0007669"/>
    <property type="project" value="UniProtKB-KW"/>
</dbReference>
<dbReference type="PROSITE" id="PS51104">
    <property type="entry name" value="PTS_EIIC_TYPE_2"/>
    <property type="match status" value="1"/>
</dbReference>
<dbReference type="EMBL" id="CP015970">
    <property type="protein sequence ID" value="AOZ47264.1"/>
    <property type="molecule type" value="Genomic_DNA"/>
</dbReference>
<feature type="transmembrane region" description="Helical" evidence="9">
    <location>
        <begin position="216"/>
        <end position="235"/>
    </location>
</feature>
<feature type="domain" description="PTS EIIC type-2" evidence="10">
    <location>
        <begin position="4"/>
        <end position="418"/>
    </location>
</feature>
<dbReference type="InterPro" id="IPR004703">
    <property type="entry name" value="PTS_sugar-sp_permease"/>
</dbReference>
<dbReference type="Proteomes" id="UP000075221">
    <property type="component" value="Chromosome"/>
</dbReference>
<evidence type="ECO:0000256" key="6">
    <source>
        <dbReference type="ARBA" id="ARBA00022692"/>
    </source>
</evidence>
<dbReference type="OrthoDB" id="9787936at2"/>
<evidence type="ECO:0000256" key="3">
    <source>
        <dbReference type="ARBA" id="ARBA00022475"/>
    </source>
</evidence>
<evidence type="ECO:0000313" key="11">
    <source>
        <dbReference type="EMBL" id="AMS05798.1"/>
    </source>
</evidence>
<sequence length="418" mass="45272">MEIIKGILDVGAVVMLPIVMLILCLIFRMPFGKSLKAGLMIGIGFSGLSIVINFLMATVDPAIKYYRHMGSGFTTVDVGWAAVGAASFGVPFAAPAILLVVLINVAMILLKWTNVLNVDIWNFIHFLIPGTLAYALTGNFWVGLGTVLVLSIIDVIVAQRVAPKWQEYYGLTGTTCSTLSFITSAWPIAIGFNWIFDRIPGVKKIDISMEKVGEKLGFFGDTAFIGLIVGVFLGLMTRQSWQGVLVMGMGIAAVLVLLPRMVAVMMEGLSTVGEGAKTFMKRHLGKNKDGSERELNIGMDVALALGDPAAITTTVLMIPLSIAFAFIIPGMNYFPVGMLTVIVYMIPMICLASKGNMFRTIIISAIFLFFVEWGTSVFAPEATAMMHATGIKVNGEVTDAFFGYNLPNVIISVLHRIF</sequence>
<reference evidence="11 13" key="2">
    <citation type="submission" date="2016-02" db="EMBL/GenBank/DDBJ databases">
        <title>Complete Genome Sequence of Propionibacterium acidipropionici ATCC 55737.</title>
        <authorList>
            <person name="Luna Flores C.H."/>
            <person name="Nielsen L.K."/>
            <person name="Marcellin E."/>
        </authorList>
    </citation>
    <scope>NUCLEOTIDE SEQUENCE [LARGE SCALE GENOMIC DNA]</scope>
    <source>
        <strain evidence="11 13">ATCC 55737</strain>
    </source>
</reference>
<evidence type="ECO:0000256" key="9">
    <source>
        <dbReference type="SAM" id="Phobius"/>
    </source>
</evidence>
<feature type="transmembrane region" description="Helical" evidence="9">
    <location>
        <begin position="241"/>
        <end position="258"/>
    </location>
</feature>
<evidence type="ECO:0000313" key="14">
    <source>
        <dbReference type="Proteomes" id="UP000178666"/>
    </source>
</evidence>
<evidence type="ECO:0000256" key="4">
    <source>
        <dbReference type="ARBA" id="ARBA00022597"/>
    </source>
</evidence>
<dbReference type="EMBL" id="CP014352">
    <property type="protein sequence ID" value="AMS05798.1"/>
    <property type="molecule type" value="Genomic_DNA"/>
</dbReference>
<dbReference type="Proteomes" id="UP000178666">
    <property type="component" value="Chromosome"/>
</dbReference>
<evidence type="ECO:0000256" key="5">
    <source>
        <dbReference type="ARBA" id="ARBA00022683"/>
    </source>
</evidence>
<keyword evidence="6 9" id="KW-0812">Transmembrane</keyword>
<proteinExistence type="predicted"/>
<feature type="transmembrane region" description="Helical" evidence="9">
    <location>
        <begin position="39"/>
        <end position="59"/>
    </location>
</feature>
<evidence type="ECO:0000256" key="7">
    <source>
        <dbReference type="ARBA" id="ARBA00022989"/>
    </source>
</evidence>
<comment type="subcellular location">
    <subcellularLocation>
        <location evidence="1">Cell membrane</location>
        <topology evidence="1">Multi-pass membrane protein</topology>
    </subcellularLocation>
</comment>
<keyword evidence="4" id="KW-0762">Sugar transport</keyword>
<evidence type="ECO:0000256" key="2">
    <source>
        <dbReference type="ARBA" id="ARBA00022448"/>
    </source>
</evidence>
<evidence type="ECO:0000256" key="1">
    <source>
        <dbReference type="ARBA" id="ARBA00004651"/>
    </source>
</evidence>
<dbReference type="PANTHER" id="PTHR37324">
    <property type="entry name" value="PTS SYSTEM GALACTITOL-SPECIFIC EIIC COMPONENT"/>
    <property type="match status" value="1"/>
</dbReference>
<feature type="transmembrane region" description="Helical" evidence="9">
    <location>
        <begin position="301"/>
        <end position="327"/>
    </location>
</feature>
<organism evidence="11 13">
    <name type="scientific">Acidipropionibacterium acidipropionici</name>
    <dbReference type="NCBI Taxonomy" id="1748"/>
    <lineage>
        <taxon>Bacteria</taxon>
        <taxon>Bacillati</taxon>
        <taxon>Actinomycetota</taxon>
        <taxon>Actinomycetes</taxon>
        <taxon>Propionibacteriales</taxon>
        <taxon>Propionibacteriaceae</taxon>
        <taxon>Acidipropionibacterium</taxon>
    </lineage>
</organism>
<dbReference type="RefSeq" id="WP_015068860.1">
    <property type="nucleotide sequence ID" value="NZ_CP013126.1"/>
</dbReference>
<keyword evidence="5" id="KW-0598">Phosphotransferase system</keyword>
<feature type="transmembrane region" description="Helical" evidence="9">
    <location>
        <begin position="360"/>
        <end position="379"/>
    </location>
</feature>
<dbReference type="AlphaFoldDB" id="A0A142KI60"/>
<dbReference type="InterPro" id="IPR013853">
    <property type="entry name" value="EIIC-GAT"/>
</dbReference>
<dbReference type="InterPro" id="IPR013014">
    <property type="entry name" value="PTS_EIIC_2"/>
</dbReference>
<keyword evidence="3" id="KW-1003">Cell membrane</keyword>
<keyword evidence="8 9" id="KW-0472">Membrane</keyword>
<dbReference type="GO" id="GO:0005886">
    <property type="term" value="C:plasma membrane"/>
    <property type="evidence" value="ECO:0007669"/>
    <property type="project" value="UniProtKB-SubCell"/>
</dbReference>
<dbReference type="Pfam" id="PF03611">
    <property type="entry name" value="EIIC-GAT"/>
    <property type="match status" value="1"/>
</dbReference>
<feature type="transmembrane region" description="Helical" evidence="9">
    <location>
        <begin position="131"/>
        <end position="158"/>
    </location>
</feature>
<keyword evidence="2" id="KW-0813">Transport</keyword>
<dbReference type="KEGG" id="aaci:ASQ49_04600"/>
<evidence type="ECO:0000313" key="13">
    <source>
        <dbReference type="Proteomes" id="UP000075221"/>
    </source>
</evidence>
<evidence type="ECO:0000313" key="12">
    <source>
        <dbReference type="EMBL" id="AOZ47264.1"/>
    </source>
</evidence>
<protein>
    <submittedName>
        <fullName evidence="11">PTS galactitol transporter subunit IIC</fullName>
    </submittedName>
</protein>